<gene>
    <name evidence="2" type="ORF">H9632_17630</name>
</gene>
<sequence>MKIINSIIGLLIITWGSLLLSITVHDEAYKTLMYKVNGTLFMTLGILYLRKFAKWGKQ</sequence>
<keyword evidence="1" id="KW-0472">Membrane</keyword>
<evidence type="ECO:0000313" key="3">
    <source>
        <dbReference type="Proteomes" id="UP000600565"/>
    </source>
</evidence>
<keyword evidence="1" id="KW-1133">Transmembrane helix</keyword>
<dbReference type="EMBL" id="JACSPW010000026">
    <property type="protein sequence ID" value="MBD8034885.1"/>
    <property type="molecule type" value="Genomic_DNA"/>
</dbReference>
<evidence type="ECO:0000313" key="2">
    <source>
        <dbReference type="EMBL" id="MBD8034885.1"/>
    </source>
</evidence>
<name>A0ABR8XSG8_9BACL</name>
<organism evidence="2 3">
    <name type="scientific">Solibacillus merdavium</name>
    <dbReference type="NCBI Taxonomy" id="2762218"/>
    <lineage>
        <taxon>Bacteria</taxon>
        <taxon>Bacillati</taxon>
        <taxon>Bacillota</taxon>
        <taxon>Bacilli</taxon>
        <taxon>Bacillales</taxon>
        <taxon>Caryophanaceae</taxon>
        <taxon>Solibacillus</taxon>
    </lineage>
</organism>
<dbReference type="Proteomes" id="UP000600565">
    <property type="component" value="Unassembled WGS sequence"/>
</dbReference>
<protein>
    <submittedName>
        <fullName evidence="2">Uncharacterized protein</fullName>
    </submittedName>
</protein>
<dbReference type="RefSeq" id="WP_191705370.1">
    <property type="nucleotide sequence ID" value="NZ_JACSPW010000026.1"/>
</dbReference>
<accession>A0ABR8XSG8</accession>
<feature type="transmembrane region" description="Helical" evidence="1">
    <location>
        <begin position="7"/>
        <end position="25"/>
    </location>
</feature>
<reference evidence="2 3" key="1">
    <citation type="submission" date="2020-08" db="EMBL/GenBank/DDBJ databases">
        <title>A Genomic Blueprint of the Chicken Gut Microbiome.</title>
        <authorList>
            <person name="Gilroy R."/>
            <person name="Ravi A."/>
            <person name="Getino M."/>
            <person name="Pursley I."/>
            <person name="Horton D.L."/>
            <person name="Alikhan N.-F."/>
            <person name="Baker D."/>
            <person name="Gharbi K."/>
            <person name="Hall N."/>
            <person name="Watson M."/>
            <person name="Adriaenssens E.M."/>
            <person name="Foster-Nyarko E."/>
            <person name="Jarju S."/>
            <person name="Secka A."/>
            <person name="Antonio M."/>
            <person name="Oren A."/>
            <person name="Chaudhuri R."/>
            <person name="La Ragione R.M."/>
            <person name="Hildebrand F."/>
            <person name="Pallen M.J."/>
        </authorList>
    </citation>
    <scope>NUCLEOTIDE SEQUENCE [LARGE SCALE GENOMIC DNA]</scope>
    <source>
        <strain evidence="2 3">Sa1YVA6</strain>
    </source>
</reference>
<evidence type="ECO:0000256" key="1">
    <source>
        <dbReference type="SAM" id="Phobius"/>
    </source>
</evidence>
<comment type="caution">
    <text evidence="2">The sequence shown here is derived from an EMBL/GenBank/DDBJ whole genome shotgun (WGS) entry which is preliminary data.</text>
</comment>
<keyword evidence="3" id="KW-1185">Reference proteome</keyword>
<keyword evidence="1" id="KW-0812">Transmembrane</keyword>
<proteinExistence type="predicted"/>